<name>X0YPJ5_9ZZZZ</name>
<evidence type="ECO:0000256" key="2">
    <source>
        <dbReference type="ARBA" id="ARBA00022475"/>
    </source>
</evidence>
<dbReference type="PANTHER" id="PTHR30250">
    <property type="entry name" value="PST FAMILY PREDICTED COLANIC ACID TRANSPORTER"/>
    <property type="match status" value="1"/>
</dbReference>
<feature type="transmembrane region" description="Helical" evidence="6">
    <location>
        <begin position="21"/>
        <end position="43"/>
    </location>
</feature>
<comment type="subcellular location">
    <subcellularLocation>
        <location evidence="1">Cell membrane</location>
        <topology evidence="1">Multi-pass membrane protein</topology>
    </subcellularLocation>
</comment>
<organism evidence="7">
    <name type="scientific">marine sediment metagenome</name>
    <dbReference type="NCBI Taxonomy" id="412755"/>
    <lineage>
        <taxon>unclassified sequences</taxon>
        <taxon>metagenomes</taxon>
        <taxon>ecological metagenomes</taxon>
    </lineage>
</organism>
<dbReference type="InterPro" id="IPR050833">
    <property type="entry name" value="Poly_Biosynth_Transport"/>
</dbReference>
<evidence type="ECO:0000256" key="3">
    <source>
        <dbReference type="ARBA" id="ARBA00022692"/>
    </source>
</evidence>
<dbReference type="PANTHER" id="PTHR30250:SF11">
    <property type="entry name" value="O-ANTIGEN TRANSPORTER-RELATED"/>
    <property type="match status" value="1"/>
</dbReference>
<protein>
    <recommendedName>
        <fullName evidence="8">Polysaccharide biosynthesis protein C-terminal domain-containing protein</fullName>
    </recommendedName>
</protein>
<keyword evidence="4 6" id="KW-1133">Transmembrane helix</keyword>
<reference evidence="7" key="1">
    <citation type="journal article" date="2014" name="Front. Microbiol.">
        <title>High frequency of phylogenetically diverse reductive dehalogenase-homologous genes in deep subseafloor sedimentary metagenomes.</title>
        <authorList>
            <person name="Kawai M."/>
            <person name="Futagami T."/>
            <person name="Toyoda A."/>
            <person name="Takaki Y."/>
            <person name="Nishi S."/>
            <person name="Hori S."/>
            <person name="Arai W."/>
            <person name="Tsubouchi T."/>
            <person name="Morono Y."/>
            <person name="Uchiyama I."/>
            <person name="Ito T."/>
            <person name="Fujiyama A."/>
            <person name="Inagaki F."/>
            <person name="Takami H."/>
        </authorList>
    </citation>
    <scope>NUCLEOTIDE SEQUENCE</scope>
    <source>
        <strain evidence="7">Expedition CK06-06</strain>
    </source>
</reference>
<feature type="transmembrane region" description="Helical" evidence="6">
    <location>
        <begin position="233"/>
        <end position="250"/>
    </location>
</feature>
<gene>
    <name evidence="7" type="ORF">S01H4_06941</name>
</gene>
<comment type="caution">
    <text evidence="7">The sequence shown here is derived from an EMBL/GenBank/DDBJ whole genome shotgun (WGS) entry which is preliminary data.</text>
</comment>
<feature type="transmembrane region" description="Helical" evidence="6">
    <location>
        <begin position="165"/>
        <end position="184"/>
    </location>
</feature>
<keyword evidence="3 6" id="KW-0812">Transmembrane</keyword>
<dbReference type="EMBL" id="BART01002211">
    <property type="protein sequence ID" value="GAG58130.1"/>
    <property type="molecule type" value="Genomic_DNA"/>
</dbReference>
<evidence type="ECO:0008006" key="8">
    <source>
        <dbReference type="Google" id="ProtNLM"/>
    </source>
</evidence>
<dbReference type="InterPro" id="IPR002797">
    <property type="entry name" value="Polysacc_synth"/>
</dbReference>
<feature type="non-terminal residue" evidence="7">
    <location>
        <position position="409"/>
    </location>
</feature>
<feature type="transmembrane region" description="Helical" evidence="6">
    <location>
        <begin position="311"/>
        <end position="336"/>
    </location>
</feature>
<evidence type="ECO:0000256" key="5">
    <source>
        <dbReference type="ARBA" id="ARBA00023136"/>
    </source>
</evidence>
<sequence length="409" mass="44930">MNLMESISEIIQLSKSRIAKDSAIVLTGNTLSAGLAFITTILITRTLGPAEFGLFALALAVIGIASQFSDFGIGTGMVRFASLYLKNDNQKANLMFKVSLKLKLIITTLVFLIGFFASESLAVNVFGKPELIFPLKLAFIGAFGTSLVAYITATLQARQSFKKFTFVNIITPFGKLTLVGLLFLTYKLNLFSALTTVIILPFIAFLIGSLIIPRDFLRAKGDENKTFHELFHFSKWVLVSVFCVMIFQRLDVLMLSYFKTTEVVGYYSAAFNLAFAISLVTGSLITVLLPEVSSLVGRNTIQNYIRKSLKYTGLLVCFLVPVLIISGPLILFLYGTQYEGSIIIFTILFAIRLLGVVVSPLGLVFYTLNKPQLAAYLNVLQLSGNFMGNYLMIPVYGAIGAALSTLIIY</sequence>
<accession>X0YPJ5</accession>
<dbReference type="Pfam" id="PF01943">
    <property type="entry name" value="Polysacc_synt"/>
    <property type="match status" value="1"/>
</dbReference>
<feature type="transmembrane region" description="Helical" evidence="6">
    <location>
        <begin position="389"/>
        <end position="408"/>
    </location>
</feature>
<dbReference type="CDD" id="cd13128">
    <property type="entry name" value="MATE_Wzx_like"/>
    <property type="match status" value="1"/>
</dbReference>
<dbReference type="AlphaFoldDB" id="X0YPJ5"/>
<dbReference type="GO" id="GO:0005886">
    <property type="term" value="C:plasma membrane"/>
    <property type="evidence" value="ECO:0007669"/>
    <property type="project" value="UniProtKB-SubCell"/>
</dbReference>
<feature type="transmembrane region" description="Helical" evidence="6">
    <location>
        <begin position="102"/>
        <end position="126"/>
    </location>
</feature>
<evidence type="ECO:0000256" key="4">
    <source>
        <dbReference type="ARBA" id="ARBA00022989"/>
    </source>
</evidence>
<evidence type="ECO:0000313" key="7">
    <source>
        <dbReference type="EMBL" id="GAG58130.1"/>
    </source>
</evidence>
<evidence type="ECO:0000256" key="6">
    <source>
        <dbReference type="SAM" id="Phobius"/>
    </source>
</evidence>
<feature type="transmembrane region" description="Helical" evidence="6">
    <location>
        <begin position="270"/>
        <end position="290"/>
    </location>
</feature>
<feature type="transmembrane region" description="Helical" evidence="6">
    <location>
        <begin position="55"/>
        <end position="81"/>
    </location>
</feature>
<feature type="transmembrane region" description="Helical" evidence="6">
    <location>
        <begin position="190"/>
        <end position="212"/>
    </location>
</feature>
<keyword evidence="5 6" id="KW-0472">Membrane</keyword>
<feature type="transmembrane region" description="Helical" evidence="6">
    <location>
        <begin position="342"/>
        <end position="368"/>
    </location>
</feature>
<keyword evidence="2" id="KW-1003">Cell membrane</keyword>
<evidence type="ECO:0000256" key="1">
    <source>
        <dbReference type="ARBA" id="ARBA00004651"/>
    </source>
</evidence>
<proteinExistence type="predicted"/>
<feature type="transmembrane region" description="Helical" evidence="6">
    <location>
        <begin position="132"/>
        <end position="153"/>
    </location>
</feature>